<reference evidence="4" key="2">
    <citation type="submission" date="2023-06" db="EMBL/GenBank/DDBJ databases">
        <authorList>
            <consortium name="Lawrence Berkeley National Laboratory"/>
            <person name="Haridas S."/>
            <person name="Hensen N."/>
            <person name="Bonometti L."/>
            <person name="Westerberg I."/>
            <person name="Brannstrom I.O."/>
            <person name="Guillou S."/>
            <person name="Cros-Aarteil S."/>
            <person name="Calhoun S."/>
            <person name="Kuo A."/>
            <person name="Mondo S."/>
            <person name="Pangilinan J."/>
            <person name="Riley R."/>
            <person name="Labutti K."/>
            <person name="Andreopoulos B."/>
            <person name="Lipzen A."/>
            <person name="Chen C."/>
            <person name="Yanf M."/>
            <person name="Daum C."/>
            <person name="Ng V."/>
            <person name="Clum A."/>
            <person name="Steindorff A."/>
            <person name="Ohm R."/>
            <person name="Martin F."/>
            <person name="Silar P."/>
            <person name="Natvig D."/>
            <person name="Lalanne C."/>
            <person name="Gautier V."/>
            <person name="Ament-Velasquez S.L."/>
            <person name="Kruys A."/>
            <person name="Hutchinson M.I."/>
            <person name="Powell A.J."/>
            <person name="Barry K."/>
            <person name="Miller A.N."/>
            <person name="Grigoriev I.V."/>
            <person name="Debuchy R."/>
            <person name="Gladieux P."/>
            <person name="Thoren M.H."/>
            <person name="Johannesson H."/>
        </authorList>
    </citation>
    <scope>NUCLEOTIDE SEQUENCE</scope>
    <source>
        <strain evidence="4">CBS 314.62</strain>
    </source>
</reference>
<feature type="compositionally biased region" description="Low complexity" evidence="1">
    <location>
        <begin position="220"/>
        <end position="239"/>
    </location>
</feature>
<dbReference type="EMBL" id="JAULSO010000001">
    <property type="protein sequence ID" value="KAK3695648.1"/>
    <property type="molecule type" value="Genomic_DNA"/>
</dbReference>
<dbReference type="Gene3D" id="2.60.40.1210">
    <property type="entry name" value="Cellobiose dehydrogenase, cytochrome domain"/>
    <property type="match status" value="1"/>
</dbReference>
<feature type="chain" id="PRO_5042073527" description="DOMON domain-containing protein" evidence="2">
    <location>
        <begin position="23"/>
        <end position="341"/>
    </location>
</feature>
<dbReference type="SUPFAM" id="SSF49344">
    <property type="entry name" value="CBD9-like"/>
    <property type="match status" value="1"/>
</dbReference>
<dbReference type="CDD" id="cd09630">
    <property type="entry name" value="CDH_like_cytochrome"/>
    <property type="match status" value="1"/>
</dbReference>
<gene>
    <name evidence="4" type="ORF">B0T22DRAFT_508949</name>
</gene>
<feature type="signal peptide" evidence="2">
    <location>
        <begin position="1"/>
        <end position="22"/>
    </location>
</feature>
<dbReference type="Pfam" id="PF16010">
    <property type="entry name" value="CDH-cyt"/>
    <property type="match status" value="1"/>
</dbReference>
<feature type="compositionally biased region" description="Low complexity" evidence="1">
    <location>
        <begin position="246"/>
        <end position="266"/>
    </location>
</feature>
<reference evidence="4" key="1">
    <citation type="journal article" date="2023" name="Mol. Phylogenet. Evol.">
        <title>Genome-scale phylogeny and comparative genomics of the fungal order Sordariales.</title>
        <authorList>
            <person name="Hensen N."/>
            <person name="Bonometti L."/>
            <person name="Westerberg I."/>
            <person name="Brannstrom I.O."/>
            <person name="Guillou S."/>
            <person name="Cros-Aarteil S."/>
            <person name="Calhoun S."/>
            <person name="Haridas S."/>
            <person name="Kuo A."/>
            <person name="Mondo S."/>
            <person name="Pangilinan J."/>
            <person name="Riley R."/>
            <person name="LaButti K."/>
            <person name="Andreopoulos B."/>
            <person name="Lipzen A."/>
            <person name="Chen C."/>
            <person name="Yan M."/>
            <person name="Daum C."/>
            <person name="Ng V."/>
            <person name="Clum A."/>
            <person name="Steindorff A."/>
            <person name="Ohm R.A."/>
            <person name="Martin F."/>
            <person name="Silar P."/>
            <person name="Natvig D.O."/>
            <person name="Lalanne C."/>
            <person name="Gautier V."/>
            <person name="Ament-Velasquez S.L."/>
            <person name="Kruys A."/>
            <person name="Hutchinson M.I."/>
            <person name="Powell A.J."/>
            <person name="Barry K."/>
            <person name="Miller A.N."/>
            <person name="Grigoriev I.V."/>
            <person name="Debuchy R."/>
            <person name="Gladieux P."/>
            <person name="Hiltunen Thoren M."/>
            <person name="Johannesson H."/>
        </authorList>
    </citation>
    <scope>NUCLEOTIDE SEQUENCE</scope>
    <source>
        <strain evidence="4">CBS 314.62</strain>
    </source>
</reference>
<evidence type="ECO:0000256" key="2">
    <source>
        <dbReference type="SAM" id="SignalP"/>
    </source>
</evidence>
<accession>A0AAE1CIU7</accession>
<feature type="region of interest" description="Disordered" evidence="1">
    <location>
        <begin position="220"/>
        <end position="266"/>
    </location>
</feature>
<keyword evidence="2" id="KW-0732">Signal</keyword>
<evidence type="ECO:0000256" key="1">
    <source>
        <dbReference type="SAM" id="MobiDB-lite"/>
    </source>
</evidence>
<protein>
    <recommendedName>
        <fullName evidence="3">DOMON domain-containing protein</fullName>
    </recommendedName>
</protein>
<name>A0AAE1CIU7_9PEZI</name>
<evidence type="ECO:0000259" key="3">
    <source>
        <dbReference type="SMART" id="SM00664"/>
    </source>
</evidence>
<dbReference type="PANTHER" id="PTHR47797">
    <property type="entry name" value="DEHYDROGENASE, PUTATIVE (AFU_ORTHOLOGUE AFUA_8G05805)-RELATED"/>
    <property type="match status" value="1"/>
</dbReference>
<evidence type="ECO:0000313" key="4">
    <source>
        <dbReference type="EMBL" id="KAK3695648.1"/>
    </source>
</evidence>
<dbReference type="AlphaFoldDB" id="A0AAE1CIU7"/>
<dbReference type="Proteomes" id="UP001270362">
    <property type="component" value="Unassembled WGS sequence"/>
</dbReference>
<feature type="domain" description="DOMON" evidence="3">
    <location>
        <begin position="84"/>
        <end position="172"/>
    </location>
</feature>
<dbReference type="SMART" id="SM00664">
    <property type="entry name" value="DoH"/>
    <property type="match status" value="1"/>
</dbReference>
<organism evidence="4 5">
    <name type="scientific">Podospora appendiculata</name>
    <dbReference type="NCBI Taxonomy" id="314037"/>
    <lineage>
        <taxon>Eukaryota</taxon>
        <taxon>Fungi</taxon>
        <taxon>Dikarya</taxon>
        <taxon>Ascomycota</taxon>
        <taxon>Pezizomycotina</taxon>
        <taxon>Sordariomycetes</taxon>
        <taxon>Sordariomycetidae</taxon>
        <taxon>Sordariales</taxon>
        <taxon>Podosporaceae</taxon>
        <taxon>Podospora</taxon>
    </lineage>
</organism>
<evidence type="ECO:0000313" key="5">
    <source>
        <dbReference type="Proteomes" id="UP001270362"/>
    </source>
</evidence>
<dbReference type="PANTHER" id="PTHR47797:SF5">
    <property type="entry name" value="CELLOBIOSE DEHYDROGENASE CYTOCHROME DOMAIN-CONTAINING PROTEIN"/>
    <property type="match status" value="1"/>
</dbReference>
<dbReference type="InterPro" id="IPR005018">
    <property type="entry name" value="DOMON_domain"/>
</dbReference>
<keyword evidence="5" id="KW-1185">Reference proteome</keyword>
<dbReference type="InterPro" id="IPR015920">
    <property type="entry name" value="Cellobiose_DH-like_cyt"/>
</dbReference>
<proteinExistence type="predicted"/>
<sequence length="341" mass="35179">MMGIKHLALLALSSTQVSPASARGSDQVKRQDVTQKYCPGGTSICFSEYTVATHNIIYRIAIPEVTAAPFDILLQIVAPKAVGWAGLAWGGKMSNNPLTIAWPNGDSALVSSRFTTGHSAPGAYTGATYTILPSTTSNATHWQLNVLAVGASQWAGGSLDPNGQNALAWAKSSKAVTTASSNVSAISAHDAKAIFAHDFSQAKIPKGVFDALAYDLGSSPSSSAAPAPSSAKPPTTSSAAPPPPTTLSTVPKPVTSSTTSSAAKPPVVVTTRVTTLPKPTTSLIPDFPLTTTALPPAPSTVTITIPGVPPATPTAWLPPFLPPWLGHRPPWRWPPAADAEN</sequence>
<comment type="caution">
    <text evidence="4">The sequence shown here is derived from an EMBL/GenBank/DDBJ whole genome shotgun (WGS) entry which is preliminary data.</text>
</comment>